<dbReference type="InterPro" id="IPR056906">
    <property type="entry name" value="ORF2/G2P_dom"/>
</dbReference>
<dbReference type="AlphaFoldDB" id="A8MHT4"/>
<dbReference type="Proteomes" id="UP000000269">
    <property type="component" value="Chromosome"/>
</dbReference>
<proteinExistence type="predicted"/>
<name>A8MHT4_ALKOO</name>
<dbReference type="KEGG" id="aoe:Clos_1826"/>
<reference evidence="3" key="1">
    <citation type="submission" date="2007-10" db="EMBL/GenBank/DDBJ databases">
        <title>Complete genome of Alkaliphilus oremlandii OhILAs.</title>
        <authorList>
            <person name="Copeland A."/>
            <person name="Lucas S."/>
            <person name="Lapidus A."/>
            <person name="Barry K."/>
            <person name="Detter J.C."/>
            <person name="Glavina del Rio T."/>
            <person name="Hammon N."/>
            <person name="Israni S."/>
            <person name="Dalin E."/>
            <person name="Tice H."/>
            <person name="Pitluck S."/>
            <person name="Chain P."/>
            <person name="Malfatti S."/>
            <person name="Shin M."/>
            <person name="Vergez L."/>
            <person name="Schmutz J."/>
            <person name="Larimer F."/>
            <person name="Land M."/>
            <person name="Hauser L."/>
            <person name="Kyrpides N."/>
            <person name="Mikhailova N."/>
            <person name="Stolz J.F."/>
            <person name="Dawson A."/>
            <person name="Fisher E."/>
            <person name="Crable B."/>
            <person name="Perera E."/>
            <person name="Lisak J."/>
            <person name="Ranganathan M."/>
            <person name="Basu P."/>
            <person name="Richardson P."/>
        </authorList>
    </citation>
    <scope>NUCLEOTIDE SEQUENCE [LARGE SCALE GENOMIC DNA]</scope>
    <source>
        <strain evidence="3">OhILAs</strain>
    </source>
</reference>
<organism evidence="2 3">
    <name type="scientific">Alkaliphilus oremlandii (strain OhILAs)</name>
    <name type="common">Clostridium oremlandii (strain OhILAs)</name>
    <dbReference type="NCBI Taxonomy" id="350688"/>
    <lineage>
        <taxon>Bacteria</taxon>
        <taxon>Bacillati</taxon>
        <taxon>Bacillota</taxon>
        <taxon>Clostridia</taxon>
        <taxon>Peptostreptococcales</taxon>
        <taxon>Natronincolaceae</taxon>
        <taxon>Alkaliphilus</taxon>
    </lineage>
</organism>
<evidence type="ECO:0000313" key="2">
    <source>
        <dbReference type="EMBL" id="ABW19366.1"/>
    </source>
</evidence>
<dbReference type="HOGENOM" id="CLU_805715_0_0_9"/>
<dbReference type="Pfam" id="PF23343">
    <property type="entry name" value="REP_ORF2-G2P"/>
    <property type="match status" value="1"/>
</dbReference>
<dbReference type="STRING" id="350688.Clos_1826"/>
<evidence type="ECO:0000313" key="3">
    <source>
        <dbReference type="Proteomes" id="UP000000269"/>
    </source>
</evidence>
<dbReference type="eggNOG" id="ENOG502ZA0K">
    <property type="taxonomic scope" value="Bacteria"/>
</dbReference>
<feature type="domain" description="Replication-associated protein ORF2/G2P" evidence="1">
    <location>
        <begin position="97"/>
        <end position="201"/>
    </location>
</feature>
<evidence type="ECO:0000259" key="1">
    <source>
        <dbReference type="Pfam" id="PF23343"/>
    </source>
</evidence>
<sequence>MRSVFPIVKGGFTVLNLLSSNFQVKISGQKVTFKKYAVPMQFNFGVKPSLKAKRGDSSMARDNFNKSIARSRNRIFDIIACNVNVLPDYEGNIQLPKFLTLTFAENITDLQTANAEFTTFNKRLSYHLYKTNKNVLKYICIPEFQKRGAVHFHVLYFNLPYVNIKKISEVWGHGYAFIEGITEKQNIEDFAKYVCKYMSKNNSKGEDNYQIYLEKEMLNSKRYFTSRGLNKPEIYKLDVDKEIYQTFITYFQEYHKENLEYSNEFIGTVEVNSYEINKSEVLQMLKNAIYSIFESMKTVYGKKATLTRFKDINYLKTLFKNRHENLYIDSEYLRLRRERNELYS</sequence>
<dbReference type="EMBL" id="CP000853">
    <property type="protein sequence ID" value="ABW19366.1"/>
    <property type="molecule type" value="Genomic_DNA"/>
</dbReference>
<accession>A8MHT4</accession>
<keyword evidence="3" id="KW-1185">Reference proteome</keyword>
<protein>
    <recommendedName>
        <fullName evidence="1">Replication-associated protein ORF2/G2P domain-containing protein</fullName>
    </recommendedName>
</protein>
<gene>
    <name evidence="2" type="ordered locus">Clos_1826</name>
</gene>